<accession>A0A7J6WZA8</accession>
<sequence>MTDRYVICQICDRAGHTALICRHLYDQDYRADADELPPIFEYHAPLNEVDFDADMDVWFHGADDVTVENVSGSQHVETPTPTHGPDDVAVEIVSGLQQVETATPGQN</sequence>
<name>A0A7J6WZA8_THATH</name>
<keyword evidence="2" id="KW-1185">Reference proteome</keyword>
<dbReference type="EMBL" id="JABWDY010008169">
    <property type="protein sequence ID" value="KAF5202403.1"/>
    <property type="molecule type" value="Genomic_DNA"/>
</dbReference>
<protein>
    <submittedName>
        <fullName evidence="1">Uncharacterized protein</fullName>
    </submittedName>
</protein>
<proteinExistence type="predicted"/>
<evidence type="ECO:0000313" key="2">
    <source>
        <dbReference type="Proteomes" id="UP000554482"/>
    </source>
</evidence>
<comment type="caution">
    <text evidence="1">The sequence shown here is derived from an EMBL/GenBank/DDBJ whole genome shotgun (WGS) entry which is preliminary data.</text>
</comment>
<dbReference type="Proteomes" id="UP000554482">
    <property type="component" value="Unassembled WGS sequence"/>
</dbReference>
<organism evidence="1 2">
    <name type="scientific">Thalictrum thalictroides</name>
    <name type="common">Rue-anemone</name>
    <name type="synonym">Anemone thalictroides</name>
    <dbReference type="NCBI Taxonomy" id="46969"/>
    <lineage>
        <taxon>Eukaryota</taxon>
        <taxon>Viridiplantae</taxon>
        <taxon>Streptophyta</taxon>
        <taxon>Embryophyta</taxon>
        <taxon>Tracheophyta</taxon>
        <taxon>Spermatophyta</taxon>
        <taxon>Magnoliopsida</taxon>
        <taxon>Ranunculales</taxon>
        <taxon>Ranunculaceae</taxon>
        <taxon>Thalictroideae</taxon>
        <taxon>Thalictrum</taxon>
    </lineage>
</organism>
<gene>
    <name evidence="1" type="ORF">FRX31_008010</name>
</gene>
<reference evidence="1 2" key="1">
    <citation type="submission" date="2020-06" db="EMBL/GenBank/DDBJ databases">
        <title>Transcriptomic and genomic resources for Thalictrum thalictroides and T. hernandezii: Facilitating candidate gene discovery in an emerging model plant lineage.</title>
        <authorList>
            <person name="Arias T."/>
            <person name="Riano-Pachon D.M."/>
            <person name="Di Stilio V.S."/>
        </authorList>
    </citation>
    <scope>NUCLEOTIDE SEQUENCE [LARGE SCALE GENOMIC DNA]</scope>
    <source>
        <strain evidence="2">cv. WT478/WT964</strain>
        <tissue evidence="1">Leaves</tissue>
    </source>
</reference>
<evidence type="ECO:0000313" key="1">
    <source>
        <dbReference type="EMBL" id="KAF5202403.1"/>
    </source>
</evidence>
<dbReference type="AlphaFoldDB" id="A0A7J6WZA8"/>